<feature type="region of interest" description="Disordered" evidence="1">
    <location>
        <begin position="32"/>
        <end position="69"/>
    </location>
</feature>
<evidence type="ECO:0000313" key="3">
    <source>
        <dbReference type="Proteomes" id="UP001596111"/>
    </source>
</evidence>
<evidence type="ECO:0000256" key="1">
    <source>
        <dbReference type="SAM" id="MobiDB-lite"/>
    </source>
</evidence>
<reference evidence="3" key="1">
    <citation type="journal article" date="2019" name="Int. J. Syst. Evol. Microbiol.">
        <title>The Global Catalogue of Microorganisms (GCM) 10K type strain sequencing project: providing services to taxonomists for standard genome sequencing and annotation.</title>
        <authorList>
            <consortium name="The Broad Institute Genomics Platform"/>
            <consortium name="The Broad Institute Genome Sequencing Center for Infectious Disease"/>
            <person name="Wu L."/>
            <person name="Ma J."/>
        </authorList>
    </citation>
    <scope>NUCLEOTIDE SEQUENCE [LARGE SCALE GENOMIC DNA]</scope>
    <source>
        <strain evidence="3">CGMCC 1.13587</strain>
    </source>
</reference>
<dbReference type="Proteomes" id="UP001596111">
    <property type="component" value="Unassembled WGS sequence"/>
</dbReference>
<sequence>MLLSLGACAMVGVSNVKPHDYVAERRADIIGSGRLSDGTMQSLTWSRSPPMPARERSRSARTPSPVRPG</sequence>
<dbReference type="RefSeq" id="WP_377327440.1">
    <property type="nucleotide sequence ID" value="NZ_JBHSNG010000012.1"/>
</dbReference>
<feature type="compositionally biased region" description="Polar residues" evidence="1">
    <location>
        <begin position="38"/>
        <end position="47"/>
    </location>
</feature>
<gene>
    <name evidence="2" type="ORF">ACFPPB_12230</name>
</gene>
<evidence type="ECO:0000313" key="2">
    <source>
        <dbReference type="EMBL" id="MFC5581881.1"/>
    </source>
</evidence>
<proteinExistence type="predicted"/>
<name>A0ABW0SXU7_9GAMM</name>
<accession>A0ABW0SXU7</accession>
<keyword evidence="3" id="KW-1185">Reference proteome</keyword>
<protein>
    <submittedName>
        <fullName evidence="2">Uncharacterized protein</fullName>
    </submittedName>
</protein>
<dbReference type="EMBL" id="JBHSNG010000012">
    <property type="protein sequence ID" value="MFC5581881.1"/>
    <property type="molecule type" value="Genomic_DNA"/>
</dbReference>
<organism evidence="2 3">
    <name type="scientific">Rhodanobacter terrae</name>
    <dbReference type="NCBI Taxonomy" id="418647"/>
    <lineage>
        <taxon>Bacteria</taxon>
        <taxon>Pseudomonadati</taxon>
        <taxon>Pseudomonadota</taxon>
        <taxon>Gammaproteobacteria</taxon>
        <taxon>Lysobacterales</taxon>
        <taxon>Rhodanobacteraceae</taxon>
        <taxon>Rhodanobacter</taxon>
    </lineage>
</organism>
<comment type="caution">
    <text evidence="2">The sequence shown here is derived from an EMBL/GenBank/DDBJ whole genome shotgun (WGS) entry which is preliminary data.</text>
</comment>